<evidence type="ECO:0000313" key="1">
    <source>
        <dbReference type="EMBL" id="MFB9689388.1"/>
    </source>
</evidence>
<protein>
    <submittedName>
        <fullName evidence="1">Uncharacterized protein</fullName>
    </submittedName>
</protein>
<accession>A0ABV5UHD8</accession>
<proteinExistence type="predicted"/>
<evidence type="ECO:0000313" key="2">
    <source>
        <dbReference type="Proteomes" id="UP001589535"/>
    </source>
</evidence>
<reference evidence="1 2" key="1">
    <citation type="submission" date="2024-09" db="EMBL/GenBank/DDBJ databases">
        <authorList>
            <person name="Sun Q."/>
            <person name="Mori K."/>
        </authorList>
    </citation>
    <scope>NUCLEOTIDE SEQUENCE [LARGE SCALE GENOMIC DNA]</scope>
    <source>
        <strain evidence="1 2">JCM 13852</strain>
    </source>
</reference>
<dbReference type="Proteomes" id="UP001589535">
    <property type="component" value="Unassembled WGS sequence"/>
</dbReference>
<name>A0ABV5UHD8_9PSEU</name>
<organism evidence="1 2">
    <name type="scientific">Amycolatopsis plumensis</name>
    <dbReference type="NCBI Taxonomy" id="236508"/>
    <lineage>
        <taxon>Bacteria</taxon>
        <taxon>Bacillati</taxon>
        <taxon>Actinomycetota</taxon>
        <taxon>Actinomycetes</taxon>
        <taxon>Pseudonocardiales</taxon>
        <taxon>Pseudonocardiaceae</taxon>
        <taxon>Amycolatopsis</taxon>
    </lineage>
</organism>
<dbReference type="EMBL" id="JBHMBK010000036">
    <property type="protein sequence ID" value="MFB9689388.1"/>
    <property type="molecule type" value="Genomic_DNA"/>
</dbReference>
<keyword evidence="2" id="KW-1185">Reference proteome</keyword>
<dbReference type="RefSeq" id="WP_378203035.1">
    <property type="nucleotide sequence ID" value="NZ_JBHMBK010000036.1"/>
</dbReference>
<sequence>MTVPPPGFQNQASDDAHVEQQIGAIYGGTFHRHETTYNINPRIRPSGGSRSR</sequence>
<gene>
    <name evidence="1" type="ORF">ACFFTO_34880</name>
</gene>
<comment type="caution">
    <text evidence="1">The sequence shown here is derived from an EMBL/GenBank/DDBJ whole genome shotgun (WGS) entry which is preliminary data.</text>
</comment>